<keyword evidence="11" id="KW-0594">Phospholipid biosynthesis</keyword>
<dbReference type="PANTHER" id="PTHR12358:SF106">
    <property type="entry name" value="LIPID KINASE YEGS"/>
    <property type="match status" value="1"/>
</dbReference>
<evidence type="ECO:0000313" key="15">
    <source>
        <dbReference type="Proteomes" id="UP000319210"/>
    </source>
</evidence>
<dbReference type="Pfam" id="PF00781">
    <property type="entry name" value="DAGK_cat"/>
    <property type="match status" value="1"/>
</dbReference>
<dbReference type="InterPro" id="IPR001206">
    <property type="entry name" value="Diacylglycerol_kinase_cat_dom"/>
</dbReference>
<evidence type="ECO:0000259" key="13">
    <source>
        <dbReference type="PROSITE" id="PS50146"/>
    </source>
</evidence>
<dbReference type="NCBIfam" id="TIGR00147">
    <property type="entry name" value="YegS/Rv2252/BmrU family lipid kinase"/>
    <property type="match status" value="1"/>
</dbReference>
<dbReference type="GO" id="GO:0008654">
    <property type="term" value="P:phospholipid biosynthetic process"/>
    <property type="evidence" value="ECO:0007669"/>
    <property type="project" value="UniProtKB-KW"/>
</dbReference>
<keyword evidence="9" id="KW-0460">Magnesium</keyword>
<evidence type="ECO:0000256" key="5">
    <source>
        <dbReference type="ARBA" id="ARBA00022723"/>
    </source>
</evidence>
<dbReference type="InterPro" id="IPR017438">
    <property type="entry name" value="ATP-NAD_kinase_N"/>
</dbReference>
<evidence type="ECO:0000256" key="4">
    <source>
        <dbReference type="ARBA" id="ARBA00022679"/>
    </source>
</evidence>
<reference evidence="14 15" key="1">
    <citation type="submission" date="2019-06" db="EMBL/GenBank/DDBJ databases">
        <title>Whole genome shotgun sequence of Streptomyces cacaoi subsp. cacaoi NBRC 12748.</title>
        <authorList>
            <person name="Hosoyama A."/>
            <person name="Uohara A."/>
            <person name="Ohji S."/>
            <person name="Ichikawa N."/>
        </authorList>
    </citation>
    <scope>NUCLEOTIDE SEQUENCE [LARGE SCALE GENOMIC DNA]</scope>
    <source>
        <strain evidence="14 15">NBRC 12748</strain>
    </source>
</reference>
<keyword evidence="4" id="KW-0808">Transferase</keyword>
<dbReference type="Pfam" id="PF19279">
    <property type="entry name" value="YegS_C"/>
    <property type="match status" value="1"/>
</dbReference>
<evidence type="ECO:0000256" key="8">
    <source>
        <dbReference type="ARBA" id="ARBA00022840"/>
    </source>
</evidence>
<dbReference type="Gene3D" id="2.60.200.40">
    <property type="match status" value="1"/>
</dbReference>
<evidence type="ECO:0000256" key="2">
    <source>
        <dbReference type="ARBA" id="ARBA00005983"/>
    </source>
</evidence>
<keyword evidence="6" id="KW-0547">Nucleotide-binding</keyword>
<keyword evidence="10" id="KW-0443">Lipid metabolism</keyword>
<dbReference type="InterPro" id="IPR016064">
    <property type="entry name" value="NAD/diacylglycerol_kinase_sf"/>
</dbReference>
<evidence type="ECO:0000256" key="11">
    <source>
        <dbReference type="ARBA" id="ARBA00023209"/>
    </source>
</evidence>
<dbReference type="InterPro" id="IPR045540">
    <property type="entry name" value="YegS/DAGK_C"/>
</dbReference>
<keyword evidence="3" id="KW-0444">Lipid biosynthesis</keyword>
<evidence type="ECO:0000256" key="7">
    <source>
        <dbReference type="ARBA" id="ARBA00022777"/>
    </source>
</evidence>
<evidence type="ECO:0000256" key="3">
    <source>
        <dbReference type="ARBA" id="ARBA00022516"/>
    </source>
</evidence>
<dbReference type="GO" id="GO:0004143">
    <property type="term" value="F:ATP-dependent diacylglycerol kinase activity"/>
    <property type="evidence" value="ECO:0007669"/>
    <property type="project" value="TreeGrafter"/>
</dbReference>
<name>A0A4Y3R9I3_STRCI</name>
<dbReference type="InterPro" id="IPR005218">
    <property type="entry name" value="Diacylglycerol/lipid_kinase"/>
</dbReference>
<keyword evidence="15" id="KW-1185">Reference proteome</keyword>
<protein>
    <submittedName>
        <fullName evidence="14">Diacylglycerol kinase</fullName>
    </submittedName>
</protein>
<comment type="caution">
    <text evidence="14">The sequence shown here is derived from an EMBL/GenBank/DDBJ whole genome shotgun (WGS) entry which is preliminary data.</text>
</comment>
<evidence type="ECO:0000256" key="9">
    <source>
        <dbReference type="ARBA" id="ARBA00022842"/>
    </source>
</evidence>
<accession>A0A4Y3R9I3</accession>
<dbReference type="Gene3D" id="3.40.50.10330">
    <property type="entry name" value="Probable inorganic polyphosphate/atp-NAD kinase, domain 1"/>
    <property type="match status" value="1"/>
</dbReference>
<dbReference type="PROSITE" id="PS50146">
    <property type="entry name" value="DAGK"/>
    <property type="match status" value="1"/>
</dbReference>
<dbReference type="PANTHER" id="PTHR12358">
    <property type="entry name" value="SPHINGOSINE KINASE"/>
    <property type="match status" value="1"/>
</dbReference>
<evidence type="ECO:0000256" key="1">
    <source>
        <dbReference type="ARBA" id="ARBA00001946"/>
    </source>
</evidence>
<dbReference type="NCBIfam" id="NF008882">
    <property type="entry name" value="PRK11914.1"/>
    <property type="match status" value="1"/>
</dbReference>
<evidence type="ECO:0000256" key="12">
    <source>
        <dbReference type="ARBA" id="ARBA00023264"/>
    </source>
</evidence>
<dbReference type="AlphaFoldDB" id="A0A4Y3R9I3"/>
<keyword evidence="5" id="KW-0479">Metal-binding</keyword>
<comment type="cofactor">
    <cofactor evidence="1">
        <name>Mg(2+)</name>
        <dbReference type="ChEBI" id="CHEBI:18420"/>
    </cofactor>
</comment>
<dbReference type="SMART" id="SM00046">
    <property type="entry name" value="DAGKc"/>
    <property type="match status" value="1"/>
</dbReference>
<dbReference type="InterPro" id="IPR050187">
    <property type="entry name" value="Lipid_Phosphate_FormReg"/>
</dbReference>
<evidence type="ECO:0000256" key="10">
    <source>
        <dbReference type="ARBA" id="ARBA00023098"/>
    </source>
</evidence>
<comment type="similarity">
    <text evidence="2">Belongs to the diacylglycerol/lipid kinase family.</text>
</comment>
<dbReference type="Proteomes" id="UP000319210">
    <property type="component" value="Unassembled WGS sequence"/>
</dbReference>
<dbReference type="GO" id="GO:0005524">
    <property type="term" value="F:ATP binding"/>
    <property type="evidence" value="ECO:0007669"/>
    <property type="project" value="UniProtKB-KW"/>
</dbReference>
<dbReference type="GO" id="GO:0005886">
    <property type="term" value="C:plasma membrane"/>
    <property type="evidence" value="ECO:0007669"/>
    <property type="project" value="TreeGrafter"/>
</dbReference>
<evidence type="ECO:0000313" key="14">
    <source>
        <dbReference type="EMBL" id="GEB54356.1"/>
    </source>
</evidence>
<keyword evidence="8" id="KW-0067">ATP-binding</keyword>
<feature type="domain" description="DAGKc" evidence="13">
    <location>
        <begin position="1"/>
        <end position="124"/>
    </location>
</feature>
<keyword evidence="7 14" id="KW-0418">Kinase</keyword>
<dbReference type="EMBL" id="BJMM01000133">
    <property type="protein sequence ID" value="GEB54356.1"/>
    <property type="molecule type" value="Genomic_DNA"/>
</dbReference>
<organism evidence="14 15">
    <name type="scientific">Streptomyces cacaoi</name>
    <dbReference type="NCBI Taxonomy" id="1898"/>
    <lineage>
        <taxon>Bacteria</taxon>
        <taxon>Bacillati</taxon>
        <taxon>Actinomycetota</taxon>
        <taxon>Actinomycetes</taxon>
        <taxon>Kitasatosporales</taxon>
        <taxon>Streptomycetaceae</taxon>
        <taxon>Streptomyces</taxon>
    </lineage>
</organism>
<keyword evidence="12" id="KW-1208">Phospholipid metabolism</keyword>
<gene>
    <name evidence="14" type="ORF">SCA03_69070</name>
</gene>
<dbReference type="RefSeq" id="WP_030883016.1">
    <property type="nucleotide sequence ID" value="NZ_BJMM01000133.1"/>
</dbReference>
<dbReference type="GO" id="GO:0046872">
    <property type="term" value="F:metal ion binding"/>
    <property type="evidence" value="ECO:0007669"/>
    <property type="project" value="UniProtKB-KW"/>
</dbReference>
<sequence>MLVNPAGGQRGAHRAAETVLAHLAAAGWDAEPVAGADTAGTLALARDRVAAGVDVLAVVGGDGMVHLGLQAVAGTRVPLAVVPAGTGNDFARALGIPRGDPAAAARLVTHGTPRAVDLARVGERWIGTVVACGFDALVTDRANRLRWPRGGSRYTLAVLVELTRLRPLPFRIRLDGGEVPEVELDATLVAVGNTAYYGGGMRVCPDADPYDGELAVTVVEGAGALRLPTILPRLYNGSHLSHPRVRTYRARRIELASAGVFAYADGEFVGDLPIVVEAVPQAVEVLLPG</sequence>
<evidence type="ECO:0000256" key="6">
    <source>
        <dbReference type="ARBA" id="ARBA00022741"/>
    </source>
</evidence>
<proteinExistence type="inferred from homology"/>
<dbReference type="SUPFAM" id="SSF111331">
    <property type="entry name" value="NAD kinase/diacylglycerol kinase-like"/>
    <property type="match status" value="1"/>
</dbReference>